<sequence>MGQNVAEQMQLGFNSILNYRAWNEVTHIVSTYGIYPGPDVTVKLQELVNKAIAEGRKAIFFPRGDYYVTSLVNAEKVVFFGDNARFVGGYSGIIQQLGNVLSYLKTTGNISLFVAPTGSNSNDGLSSGTALKSFNVAVSRLPQIINHVVTINVAPGLYDEDFSLGGFTGSGVIRVLGAGSLTESTNYKIRSFGVANCLTPAYIRGFEATITEKNAFLFDNSYRFQLDICRHVITATIQGATAKSAMGVISGCEFSGKYAAIASEINSKIYSTNNSGSGNTFGLLAIEGGTISKYLSQPTGGNDATFGGGVIR</sequence>
<dbReference type="Proteomes" id="UP000490800">
    <property type="component" value="Unassembled WGS sequence"/>
</dbReference>
<dbReference type="EMBL" id="RHLK01000006">
    <property type="protein sequence ID" value="MVP00347.1"/>
    <property type="molecule type" value="Genomic_DNA"/>
</dbReference>
<protein>
    <recommendedName>
        <fullName evidence="3">Pectate lyase superfamily protein domain-containing protein</fullName>
    </recommendedName>
</protein>
<accession>A0A7X3FJA4</accession>
<dbReference type="RefSeq" id="WP_157335940.1">
    <property type="nucleotide sequence ID" value="NZ_RHLK01000006.1"/>
</dbReference>
<dbReference type="OrthoDB" id="1624444at2"/>
<evidence type="ECO:0000313" key="1">
    <source>
        <dbReference type="EMBL" id="MVP00347.1"/>
    </source>
</evidence>
<dbReference type="AlphaFoldDB" id="A0A7X3FJA4"/>
<organism evidence="1 2">
    <name type="scientific">Paenibacillus lutrae</name>
    <dbReference type="NCBI Taxonomy" id="2078573"/>
    <lineage>
        <taxon>Bacteria</taxon>
        <taxon>Bacillati</taxon>
        <taxon>Bacillota</taxon>
        <taxon>Bacilli</taxon>
        <taxon>Bacillales</taxon>
        <taxon>Paenibacillaceae</taxon>
        <taxon>Paenibacillus</taxon>
    </lineage>
</organism>
<keyword evidence="2" id="KW-1185">Reference proteome</keyword>
<comment type="caution">
    <text evidence="1">The sequence shown here is derived from an EMBL/GenBank/DDBJ whole genome shotgun (WGS) entry which is preliminary data.</text>
</comment>
<evidence type="ECO:0000313" key="2">
    <source>
        <dbReference type="Proteomes" id="UP000490800"/>
    </source>
</evidence>
<evidence type="ECO:0008006" key="3">
    <source>
        <dbReference type="Google" id="ProtNLM"/>
    </source>
</evidence>
<name>A0A7X3FJA4_9BACL</name>
<proteinExistence type="predicted"/>
<gene>
    <name evidence="1" type="ORF">EDM21_12575</name>
</gene>
<reference evidence="1 2" key="1">
    <citation type="journal article" date="2019" name="Microorganisms">
        <title>Paenibacillus lutrae sp. nov., A Chitinolytic Species Isolated from A River Otter in Castril Natural Park, Granada, Spain.</title>
        <authorList>
            <person name="Rodriguez M."/>
            <person name="Reina J.C."/>
            <person name="Bejar V."/>
            <person name="Llamas I."/>
        </authorList>
    </citation>
    <scope>NUCLEOTIDE SEQUENCE [LARGE SCALE GENOMIC DNA]</scope>
    <source>
        <strain evidence="1 2">N10</strain>
    </source>
</reference>